<dbReference type="GO" id="GO:0005737">
    <property type="term" value="C:cytoplasm"/>
    <property type="evidence" value="ECO:0007669"/>
    <property type="project" value="UniProtKB-SubCell"/>
</dbReference>
<evidence type="ECO:0000313" key="2">
    <source>
        <dbReference type="EMBL" id="TYR20100.1"/>
    </source>
</evidence>
<evidence type="ECO:0000313" key="3">
    <source>
        <dbReference type="Proteomes" id="UP000324726"/>
    </source>
</evidence>
<protein>
    <recommendedName>
        <fullName evidence="1">Putative gluconeogenesis factor</fullName>
    </recommendedName>
</protein>
<dbReference type="Proteomes" id="UP000324726">
    <property type="component" value="Unassembled WGS sequence"/>
</dbReference>
<comment type="function">
    <text evidence="1">Required for morphogenesis under gluconeogenic growth conditions.</text>
</comment>
<dbReference type="RefSeq" id="WP_012360237.1">
    <property type="nucleotide sequence ID" value="NZ_CP065982.1"/>
</dbReference>
<dbReference type="InterPro" id="IPR010119">
    <property type="entry name" value="Gluconeogen_factor"/>
</dbReference>
<sequence>MSHNDRPEVGSPTTPPAAEAGDKPLQRLVSLGGGHGLFATLRAGRTIADHVTAVVTVADDGGSSGRMRRELDCLPPGDLRMALAALTQDSDEGRFWEEVIQHRFGGQGALNGHAVGNFLITGISQVLGDDIAALDTLAKMLGVRGRVLPMSTEPLDLEADVLGLAKDPRESVQVRGQVAVATTIGEVRRVRVHPANPPAAAPAVAAIKDADLITLGPGSWFSSVIPHLLVPGIVEALNESEAPTVVVLNLVAEAGETAGFSQEHHVHMLHQHARDLNVDYMLIDQSTMPGGTLGTHIERAAASMGAELICADVREDDNRGRWTDRHKPKKLAAALADIAAKHRAG</sequence>
<dbReference type="NCBIfam" id="TIGR01826">
    <property type="entry name" value="CofD_related"/>
    <property type="match status" value="1"/>
</dbReference>
<dbReference type="GO" id="GO:0043743">
    <property type="term" value="F:LPPG:FO 2-phospho-L-lactate transferase activity"/>
    <property type="evidence" value="ECO:0007669"/>
    <property type="project" value="InterPro"/>
</dbReference>
<dbReference type="PANTHER" id="PTHR30135:SF3">
    <property type="entry name" value="GLUCONEOGENESIS FACTOR-RELATED"/>
    <property type="match status" value="1"/>
</dbReference>
<dbReference type="HAMAP" id="MF_00973">
    <property type="entry name" value="Gluconeogen_factor"/>
    <property type="match status" value="1"/>
</dbReference>
<comment type="caution">
    <text evidence="2">The sequence shown here is derived from an EMBL/GenBank/DDBJ whole genome shotgun (WGS) entry which is preliminary data.</text>
</comment>
<keyword evidence="1" id="KW-0963">Cytoplasm</keyword>
<dbReference type="Pfam" id="PF01933">
    <property type="entry name" value="CofD"/>
    <property type="match status" value="1"/>
</dbReference>
<accession>A0A5D4FT65</accession>
<dbReference type="SUPFAM" id="SSF142338">
    <property type="entry name" value="CofD-like"/>
    <property type="match status" value="1"/>
</dbReference>
<organism evidence="2 3">
    <name type="scientific">Corynebacterium urealyticum</name>
    <dbReference type="NCBI Taxonomy" id="43771"/>
    <lineage>
        <taxon>Bacteria</taxon>
        <taxon>Bacillati</taxon>
        <taxon>Actinomycetota</taxon>
        <taxon>Actinomycetes</taxon>
        <taxon>Mycobacteriales</taxon>
        <taxon>Corynebacteriaceae</taxon>
        <taxon>Corynebacterium</taxon>
    </lineage>
</organism>
<dbReference type="CDD" id="cd07187">
    <property type="entry name" value="YvcK_like"/>
    <property type="match status" value="1"/>
</dbReference>
<proteinExistence type="inferred from homology"/>
<dbReference type="OMA" id="LCGDDDW"/>
<dbReference type="GO" id="GO:0008360">
    <property type="term" value="P:regulation of cell shape"/>
    <property type="evidence" value="ECO:0007669"/>
    <property type="project" value="UniProtKB-UniRule"/>
</dbReference>
<comment type="subcellular location">
    <subcellularLocation>
        <location evidence="1">Cytoplasm</location>
    </subcellularLocation>
</comment>
<reference evidence="2 3" key="1">
    <citation type="submission" date="2019-08" db="EMBL/GenBank/DDBJ databases">
        <title>Draft genome of C. urealyticum strain VH4248.</title>
        <authorList>
            <person name="Navas J."/>
        </authorList>
    </citation>
    <scope>NUCLEOTIDE SEQUENCE [LARGE SCALE GENOMIC DNA]</scope>
    <source>
        <strain evidence="2 3">VH4248</strain>
    </source>
</reference>
<dbReference type="PANTHER" id="PTHR30135">
    <property type="entry name" value="UNCHARACTERIZED PROTEIN YVCK-RELATED"/>
    <property type="match status" value="1"/>
</dbReference>
<dbReference type="GeneID" id="60603767"/>
<dbReference type="EMBL" id="VSZI01000001">
    <property type="protein sequence ID" value="TYR20100.1"/>
    <property type="molecule type" value="Genomic_DNA"/>
</dbReference>
<dbReference type="Gene3D" id="3.40.50.10680">
    <property type="entry name" value="CofD-like domains"/>
    <property type="match status" value="1"/>
</dbReference>
<name>A0A5D4FT65_9CORY</name>
<comment type="similarity">
    <text evidence="1">Belongs to the gluconeogenesis factor family.</text>
</comment>
<dbReference type="InterPro" id="IPR038136">
    <property type="entry name" value="CofD-like_dom_sf"/>
</dbReference>
<evidence type="ECO:0000256" key="1">
    <source>
        <dbReference type="HAMAP-Rule" id="MF_00973"/>
    </source>
</evidence>
<dbReference type="InterPro" id="IPR002882">
    <property type="entry name" value="CofD"/>
</dbReference>
<gene>
    <name evidence="2" type="primary">yvcK</name>
    <name evidence="2" type="ORF">FYJ87_03725</name>
</gene>
<dbReference type="AlphaFoldDB" id="A0A5D4FT65"/>